<dbReference type="PANTHER" id="PTHR40375:SF2">
    <property type="entry name" value="SPORULATION-SPECIFIC PROTEIN 22"/>
    <property type="match status" value="1"/>
</dbReference>
<dbReference type="Pfam" id="PF08631">
    <property type="entry name" value="SPO22"/>
    <property type="match status" value="1"/>
</dbReference>
<dbReference type="InterPro" id="IPR039057">
    <property type="entry name" value="Spo22/ZIP4"/>
</dbReference>
<proteinExistence type="predicted"/>
<protein>
    <submittedName>
        <fullName evidence="2">Sporulation-specific protein 22</fullName>
    </submittedName>
</protein>
<evidence type="ECO:0000313" key="3">
    <source>
        <dbReference type="Proteomes" id="UP001583177"/>
    </source>
</evidence>
<dbReference type="Proteomes" id="UP001583177">
    <property type="component" value="Unassembled WGS sequence"/>
</dbReference>
<dbReference type="PANTHER" id="PTHR40375">
    <property type="entry name" value="SPORULATION-SPECIFIC PROTEIN 22"/>
    <property type="match status" value="1"/>
</dbReference>
<keyword evidence="1" id="KW-0469">Meiosis</keyword>
<evidence type="ECO:0000256" key="1">
    <source>
        <dbReference type="ARBA" id="ARBA00023254"/>
    </source>
</evidence>
<organism evidence="2 3">
    <name type="scientific">Diaporthe australafricana</name>
    <dbReference type="NCBI Taxonomy" id="127596"/>
    <lineage>
        <taxon>Eukaryota</taxon>
        <taxon>Fungi</taxon>
        <taxon>Dikarya</taxon>
        <taxon>Ascomycota</taxon>
        <taxon>Pezizomycotina</taxon>
        <taxon>Sordariomycetes</taxon>
        <taxon>Sordariomycetidae</taxon>
        <taxon>Diaporthales</taxon>
        <taxon>Diaporthaceae</taxon>
        <taxon>Diaporthe</taxon>
    </lineage>
</organism>
<reference evidence="2 3" key="1">
    <citation type="journal article" date="2024" name="IMA Fungus">
        <title>IMA Genome - F19 : A genome assembly and annotation guide to empower mycologists, including annotated draft genome sequences of Ceratocystis pirilliformis, Diaporthe australafricana, Fusarium ophioides, Paecilomyces lecythidis, and Sporothrix stenoceras.</title>
        <authorList>
            <person name="Aylward J."/>
            <person name="Wilson A.M."/>
            <person name="Visagie C.M."/>
            <person name="Spraker J."/>
            <person name="Barnes I."/>
            <person name="Buitendag C."/>
            <person name="Ceriani C."/>
            <person name="Del Mar Angel L."/>
            <person name="du Plessis D."/>
            <person name="Fuchs T."/>
            <person name="Gasser K."/>
            <person name="Kramer D."/>
            <person name="Li W."/>
            <person name="Munsamy K."/>
            <person name="Piso A."/>
            <person name="Price J.L."/>
            <person name="Sonnekus B."/>
            <person name="Thomas C."/>
            <person name="van der Nest A."/>
            <person name="van Dijk A."/>
            <person name="van Heerden A."/>
            <person name="van Vuuren N."/>
            <person name="Yilmaz N."/>
            <person name="Duong T.A."/>
            <person name="van der Merwe N.A."/>
            <person name="Wingfield M.J."/>
            <person name="Wingfield B.D."/>
        </authorList>
    </citation>
    <scope>NUCLEOTIDE SEQUENCE [LARGE SCALE GENOMIC DNA]</scope>
    <source>
        <strain evidence="2 3">CMW 18300</strain>
    </source>
</reference>
<dbReference type="InterPro" id="IPR013940">
    <property type="entry name" value="Spo22/ZIP4/TEX11"/>
</dbReference>
<keyword evidence="3" id="KW-1185">Reference proteome</keyword>
<comment type="caution">
    <text evidence="2">The sequence shown here is derived from an EMBL/GenBank/DDBJ whole genome shotgun (WGS) entry which is preliminary data.</text>
</comment>
<dbReference type="EMBL" id="JAWRVE010000001">
    <property type="protein sequence ID" value="KAL1883940.1"/>
    <property type="molecule type" value="Genomic_DNA"/>
</dbReference>
<accession>A0ABR3Y7P3</accession>
<name>A0ABR3Y7P3_9PEZI</name>
<sequence length="767" mass="85866">MEPEDTDKKIEMEADWTVLRIALAWRDNQLDVAEHLFAQANDLLSKIKPASSENIIDVYFQIGQGMLLKEDFPMAEKWLQRAWDAINGQKLQELPRDAVELRMTILQSLVTVLMGLQTSESTERAHNLVRYVESEVGDQPIVLVLGLEILDSSPAEVFDSEAYGNILRRMIRSFQPSETSFKLLAHHIRKVHAKSPGLGCTILDEFLVSLIKSGQTDWIDKAVVTRIFMTTCQRDFTGSIGEAEKALSRLEKPISSDASFSAQTLIWKKIEANHSQGQYDLAEKWCQLALSPAFTNSGPINNAKIQRKLLLCAMARNDVDFAKSTFFSMSREAQADPMTQYVMYKAIARSGDRSLAAEHLEAVAKASPARLHLLYACVADSQQVKDRLIAIDAMKKLSEVCDFQHPGPVHLPALLRCTIMLLHGLLESEDDAQKDSAVADLCALFDSVVTAAHKGPEDANGKRVFDVRELEWFCQNSYNLGLKHAGDWSLQSVVQILTACVNIIHAFPPDIGAEIAADLSLKSIFCNFLISSALVALARSRDNLEEQLQDYLVMRRHVAATESEIQKRMESQSLDEVALKDLLSKLALLLAFDFEAALALKRWQDLGEIVLKASACQNMESFKAMADCILRAQVPPQELFSVLRKIINEISALQDCDPSKLAKYTRCLYRAVAPSDDELAGRLLDEACKMASEAHRTPAAWPSEEVEWMASTAYNHSIDLWGRDEREGCMWWAQKAMSIAHFCDDRGHLEETLQSKYAKLKLDVDGN</sequence>
<gene>
    <name evidence="2" type="primary">SPO22</name>
    <name evidence="2" type="ORF">Daus18300_000048</name>
</gene>
<evidence type="ECO:0000313" key="2">
    <source>
        <dbReference type="EMBL" id="KAL1883940.1"/>
    </source>
</evidence>